<reference evidence="2" key="2">
    <citation type="submission" date="2018-07" db="EMBL/GenBank/DDBJ databases">
        <authorList>
            <person name="Mckenzie S.K."/>
            <person name="Kronauer D.J.C."/>
        </authorList>
    </citation>
    <scope>NUCLEOTIDE SEQUENCE</scope>
    <source>
        <strain evidence="2">Clonal line C1</strain>
    </source>
</reference>
<dbReference type="AlphaFoldDB" id="A0A3L8D5F2"/>
<evidence type="ECO:0000259" key="1">
    <source>
        <dbReference type="Pfam" id="PF03109"/>
    </source>
</evidence>
<gene>
    <name evidence="2" type="ORF">DMN91_011467</name>
</gene>
<dbReference type="InterPro" id="IPR051130">
    <property type="entry name" value="Mito_struct-func_regulator"/>
</dbReference>
<comment type="caution">
    <text evidence="2">The sequence shown here is derived from an EMBL/GenBank/DDBJ whole genome shotgun (WGS) entry which is preliminary data.</text>
</comment>
<proteinExistence type="predicted"/>
<dbReference type="Proteomes" id="UP000279307">
    <property type="component" value="Chromosome 12"/>
</dbReference>
<evidence type="ECO:0000313" key="2">
    <source>
        <dbReference type="EMBL" id="RLU15712.1"/>
    </source>
</evidence>
<feature type="non-terminal residue" evidence="2">
    <location>
        <position position="1"/>
    </location>
</feature>
<protein>
    <recommendedName>
        <fullName evidence="1">ABC1 atypical kinase-like domain-containing protein</fullName>
    </recommendedName>
</protein>
<dbReference type="OrthoDB" id="427480at2759"/>
<reference evidence="2" key="1">
    <citation type="journal article" date="2018" name="Genome Res.">
        <title>The genomic architecture and molecular evolution of ant odorant receptors.</title>
        <authorList>
            <person name="McKenzie S.K."/>
            <person name="Kronauer D.J.C."/>
        </authorList>
    </citation>
    <scope>NUCLEOTIDE SEQUENCE [LARGE SCALE GENOMIC DNA]</scope>
    <source>
        <strain evidence="2">Clonal line C1</strain>
    </source>
</reference>
<sequence length="89" mass="10043">WIDGVKVTDVKSIKAQGLNLADVDKKLITLMGEQIFHTGFMHADPHPGNVFVRKGKDKKAEIVLLDVREHVGEHKAYFVQFLGIISFKK</sequence>
<feature type="domain" description="ABC1 atypical kinase-like" evidence="1">
    <location>
        <begin position="1"/>
        <end position="66"/>
    </location>
</feature>
<dbReference type="InterPro" id="IPR004147">
    <property type="entry name" value="ABC1_dom"/>
</dbReference>
<accession>A0A3L8D5F2</accession>
<dbReference type="PANTHER" id="PTHR43173:SF28">
    <property type="entry name" value="AARF DOMAIN CONTAINING KINASE 5"/>
    <property type="match status" value="1"/>
</dbReference>
<dbReference type="Pfam" id="PF03109">
    <property type="entry name" value="ABC1"/>
    <property type="match status" value="1"/>
</dbReference>
<dbReference type="PANTHER" id="PTHR43173">
    <property type="entry name" value="ABC1 FAMILY PROTEIN"/>
    <property type="match status" value="1"/>
</dbReference>
<dbReference type="EMBL" id="QOIP01000012">
    <property type="protein sequence ID" value="RLU15712.1"/>
    <property type="molecule type" value="Genomic_DNA"/>
</dbReference>
<organism evidence="2">
    <name type="scientific">Ooceraea biroi</name>
    <name type="common">Clonal raider ant</name>
    <name type="synonym">Cerapachys biroi</name>
    <dbReference type="NCBI Taxonomy" id="2015173"/>
    <lineage>
        <taxon>Eukaryota</taxon>
        <taxon>Metazoa</taxon>
        <taxon>Ecdysozoa</taxon>
        <taxon>Arthropoda</taxon>
        <taxon>Hexapoda</taxon>
        <taxon>Insecta</taxon>
        <taxon>Pterygota</taxon>
        <taxon>Neoptera</taxon>
        <taxon>Endopterygota</taxon>
        <taxon>Hymenoptera</taxon>
        <taxon>Apocrita</taxon>
        <taxon>Aculeata</taxon>
        <taxon>Formicoidea</taxon>
        <taxon>Formicidae</taxon>
        <taxon>Dorylinae</taxon>
        <taxon>Ooceraea</taxon>
    </lineage>
</organism>
<name>A0A3L8D5F2_OOCBI</name>